<dbReference type="AlphaFoldDB" id="L7VXZ0"/>
<proteinExistence type="predicted"/>
<dbReference type="EMBL" id="JX649887">
    <property type="protein sequence ID" value="AGC71928.1"/>
    <property type="molecule type" value="Genomic_DNA"/>
</dbReference>
<organism evidence="1">
    <name type="scientific">uncultured bacterium A1Q1_fos_25</name>
    <dbReference type="NCBI Taxonomy" id="1256569"/>
    <lineage>
        <taxon>Bacteria</taxon>
        <taxon>environmental samples</taxon>
    </lineage>
</organism>
<sequence length="270" mass="28452">MGDVQHELDHAGKMLARLAEEFRKPRISAILRGEAAQYQAIEDAYWQLLTEFGVDTAIGWALDVLGRIVGEPRQGALDADYRLRVRARIRVNRSDGTIEDIIDVVRLLIGSALLPSATIKLTEYYPAAFVLRITGLIITPTQALIYSSFIKQARGAGIGSGFGWQETADADAFVTATSSPLTVAALAGVTSFTVADTSDFPATGTIVIDDGLPGSETLAYTSKTPTTISGFPATASPHSLNAMITLPASVGKGWGDEANPATGGALVGVT</sequence>
<name>L7VXZ0_9BACT</name>
<accession>L7VXZ0</accession>
<reference evidence="1" key="1">
    <citation type="submission" date="2012-09" db="EMBL/GenBank/DDBJ databases">
        <title>Metagenomic Characterization of a Microbial Community in Wastewater Detects High Levels of Antibiotic Resistance.</title>
        <authorList>
            <person name="Abrams M."/>
            <person name="Caldwell A."/>
            <person name="Vandaei E."/>
            <person name="Lee W."/>
            <person name="Perrott J."/>
            <person name="Khan S.Y."/>
            <person name="Ta J."/>
            <person name="Romero D."/>
            <person name="Nguyen V."/>
            <person name="Pourmand N."/>
            <person name="Ouverney C.C."/>
        </authorList>
    </citation>
    <scope>NUCLEOTIDE SEQUENCE</scope>
</reference>
<evidence type="ECO:0000313" key="1">
    <source>
        <dbReference type="EMBL" id="AGC71928.1"/>
    </source>
</evidence>
<protein>
    <submittedName>
        <fullName evidence="1">Uncharacterized protein</fullName>
    </submittedName>
</protein>